<dbReference type="InterPro" id="IPR009723">
    <property type="entry name" value="Pop1_N"/>
</dbReference>
<dbReference type="Gene3D" id="3.30.1360.120">
    <property type="entry name" value="Probable tRNA modification gtpase trme, domain 1"/>
    <property type="match status" value="1"/>
</dbReference>
<reference evidence="8" key="1">
    <citation type="submission" date="2021-11" db="EMBL/GenBank/DDBJ databases">
        <authorList>
            <person name="Herlambang A."/>
            <person name="Guo Y."/>
            <person name="Takashima Y."/>
            <person name="Nishizawa T."/>
        </authorList>
    </citation>
    <scope>NUCLEOTIDE SEQUENCE</scope>
    <source>
        <strain evidence="8">E1425</strain>
    </source>
</reference>
<feature type="region of interest" description="Disordered" evidence="4">
    <location>
        <begin position="1"/>
        <end position="56"/>
    </location>
</feature>
<reference evidence="8" key="2">
    <citation type="journal article" date="2022" name="Microbiol. Resour. Announc.">
        <title>Whole-Genome Sequence of Entomortierella parvispora E1425, a Mucoromycotan Fungus Associated with Burkholderiaceae-Related Endosymbiotic Bacteria.</title>
        <authorList>
            <person name="Herlambang A."/>
            <person name="Guo Y."/>
            <person name="Takashima Y."/>
            <person name="Narisawa K."/>
            <person name="Ohta H."/>
            <person name="Nishizawa T."/>
        </authorList>
    </citation>
    <scope>NUCLEOTIDE SEQUENCE</scope>
    <source>
        <strain evidence="8">E1425</strain>
    </source>
</reference>
<comment type="subcellular location">
    <subcellularLocation>
        <location evidence="1">Nucleus</location>
    </subcellularLocation>
</comment>
<feature type="compositionally biased region" description="Polar residues" evidence="4">
    <location>
        <begin position="28"/>
        <end position="39"/>
    </location>
</feature>
<dbReference type="EMBL" id="BQFW01000007">
    <property type="protein sequence ID" value="GJJ72973.1"/>
    <property type="molecule type" value="Genomic_DNA"/>
</dbReference>
<feature type="domain" description="POPLD" evidence="6">
    <location>
        <begin position="499"/>
        <end position="590"/>
    </location>
</feature>
<dbReference type="InterPro" id="IPR027266">
    <property type="entry name" value="TrmE/GcvT-like"/>
</dbReference>
<evidence type="ECO:0000313" key="8">
    <source>
        <dbReference type="EMBL" id="GJJ72973.1"/>
    </source>
</evidence>
<dbReference type="InterPro" id="IPR012590">
    <property type="entry name" value="POPLD_dom"/>
</dbReference>
<feature type="domain" description="Pop1 N-terminal" evidence="5">
    <location>
        <begin position="67"/>
        <end position="142"/>
    </location>
</feature>
<keyword evidence="3" id="KW-0539">Nucleus</keyword>
<evidence type="ECO:0000256" key="3">
    <source>
        <dbReference type="ARBA" id="ARBA00023242"/>
    </source>
</evidence>
<dbReference type="SUPFAM" id="SSF103025">
    <property type="entry name" value="Folate-binding domain"/>
    <property type="match status" value="1"/>
</dbReference>
<feature type="compositionally biased region" description="Basic residues" evidence="4">
    <location>
        <begin position="100"/>
        <end position="115"/>
    </location>
</feature>
<feature type="region of interest" description="Disordered" evidence="4">
    <location>
        <begin position="718"/>
        <end position="746"/>
    </location>
</feature>
<organism evidence="8 9">
    <name type="scientific">Entomortierella parvispora</name>
    <dbReference type="NCBI Taxonomy" id="205924"/>
    <lineage>
        <taxon>Eukaryota</taxon>
        <taxon>Fungi</taxon>
        <taxon>Fungi incertae sedis</taxon>
        <taxon>Mucoromycota</taxon>
        <taxon>Mortierellomycotina</taxon>
        <taxon>Mortierellomycetes</taxon>
        <taxon>Mortierellales</taxon>
        <taxon>Mortierellaceae</taxon>
        <taxon>Entomortierella</taxon>
    </lineage>
</organism>
<evidence type="ECO:0000256" key="1">
    <source>
        <dbReference type="ARBA" id="ARBA00004123"/>
    </source>
</evidence>
<dbReference type="Proteomes" id="UP000827284">
    <property type="component" value="Unassembled WGS sequence"/>
</dbReference>
<feature type="compositionally biased region" description="Polar residues" evidence="4">
    <location>
        <begin position="1"/>
        <end position="15"/>
    </location>
</feature>
<keyword evidence="2" id="KW-0819">tRNA processing</keyword>
<dbReference type="Pfam" id="PF08170">
    <property type="entry name" value="POPLD"/>
    <property type="match status" value="1"/>
</dbReference>
<evidence type="ECO:0000259" key="7">
    <source>
        <dbReference type="Pfam" id="PF22770"/>
    </source>
</evidence>
<feature type="domain" description="Pop1 N-terminal" evidence="5">
    <location>
        <begin position="149"/>
        <end position="217"/>
    </location>
</feature>
<keyword evidence="9" id="KW-1185">Reference proteome</keyword>
<gene>
    <name evidence="8" type="ORF">EMPS_05331</name>
</gene>
<dbReference type="InterPro" id="IPR039182">
    <property type="entry name" value="Pop1"/>
</dbReference>
<feature type="domain" description="POP1 C-terminal" evidence="7">
    <location>
        <begin position="676"/>
        <end position="837"/>
    </location>
</feature>
<feature type="compositionally biased region" description="Polar residues" evidence="4">
    <location>
        <begin position="82"/>
        <end position="98"/>
    </location>
</feature>
<feature type="compositionally biased region" description="Acidic residues" evidence="4">
    <location>
        <begin position="734"/>
        <end position="746"/>
    </location>
</feature>
<dbReference type="OrthoDB" id="442863at2759"/>
<dbReference type="GO" id="GO:0000172">
    <property type="term" value="C:ribonuclease MRP complex"/>
    <property type="evidence" value="ECO:0007669"/>
    <property type="project" value="InterPro"/>
</dbReference>
<dbReference type="Pfam" id="PF22770">
    <property type="entry name" value="POP1_C"/>
    <property type="match status" value="1"/>
</dbReference>
<feature type="compositionally biased region" description="Low complexity" evidence="4">
    <location>
        <begin position="40"/>
        <end position="55"/>
    </location>
</feature>
<evidence type="ECO:0000256" key="2">
    <source>
        <dbReference type="ARBA" id="ARBA00022694"/>
    </source>
</evidence>
<dbReference type="Pfam" id="PF06978">
    <property type="entry name" value="POP1_N"/>
    <property type="match status" value="2"/>
</dbReference>
<dbReference type="AlphaFoldDB" id="A0A9P3HAN9"/>
<name>A0A9P3HAN9_9FUNG</name>
<dbReference type="GO" id="GO:0001682">
    <property type="term" value="P:tRNA 5'-leader removal"/>
    <property type="evidence" value="ECO:0007669"/>
    <property type="project" value="InterPro"/>
</dbReference>
<feature type="compositionally biased region" description="Basic and acidic residues" evidence="4">
    <location>
        <begin position="718"/>
        <end position="732"/>
    </location>
</feature>
<evidence type="ECO:0000256" key="4">
    <source>
        <dbReference type="SAM" id="MobiDB-lite"/>
    </source>
</evidence>
<evidence type="ECO:0000259" key="5">
    <source>
        <dbReference type="Pfam" id="PF06978"/>
    </source>
</evidence>
<feature type="compositionally biased region" description="Basic and acidic residues" evidence="4">
    <location>
        <begin position="116"/>
        <end position="136"/>
    </location>
</feature>
<comment type="caution">
    <text evidence="8">The sequence shown here is derived from an EMBL/GenBank/DDBJ whole genome shotgun (WGS) entry which is preliminary data.</text>
</comment>
<dbReference type="GO" id="GO:0005655">
    <property type="term" value="C:nucleolar ribonuclease P complex"/>
    <property type="evidence" value="ECO:0007669"/>
    <property type="project" value="InterPro"/>
</dbReference>
<proteinExistence type="predicted"/>
<protein>
    <submittedName>
        <fullName evidence="8">Ribonuclease P/MRP protein subunit POP1</fullName>
    </submittedName>
</protein>
<evidence type="ECO:0000259" key="6">
    <source>
        <dbReference type="Pfam" id="PF08170"/>
    </source>
</evidence>
<dbReference type="InterPro" id="IPR055079">
    <property type="entry name" value="POP1_C"/>
</dbReference>
<dbReference type="PANTHER" id="PTHR22731:SF3">
    <property type="entry name" value="RIBONUCLEASES P_MRP PROTEIN SUBUNIT POP1"/>
    <property type="match status" value="1"/>
</dbReference>
<sequence length="838" mass="93521">MDKGNSGNKRPSPASNLGKDKKRVKMQQARSIQTQSGGNSPSVQSSPAGSSSTGSFKATRTLDVVNFAEARAFEIKAMHSAMKSSQDSASQRAFQSLPRNLRRRAASHNIRRLPVRLRERAQREVENDPVKPGKKPDNRHKKRRTGTLAEEYLKRQGAKRWLETHIWHAKRMKMVEMWGYKLAEHSNEHGIKSAYKSSHHQCILQDSSYNGCLEIIGNKAAISEIFSHMLDPSMPSLASARYATGKRQYTTYLYGRDRFPQNLIAPATFLWRQQASVSSTMEIDELSTEGQLWIWIHPSAFDLAKEKIQEAVANSKFHEKIHVIDLENSLVMFDFTGPRSTALLQAVLQPCKPEVSEAYEDAHKAWKTVSGLRTSSSVPPGVALGLLVDDPRLTFPHKAAPRPASIPAGEIKSIQDLITNWPSTAATSSLWDTKERALLQENMTPESKLNERRAQNLVPGTKLLALETDSRVPILLVQREGKPHLGRAPGGGSSEYECGWTLILPRGWGMPFWKSFIFAGAKPGGTRERRSFHFETRQSCFPYDFPNTAAYVAYAEEYRKEAEAKYSRKPVAKRINYSKLGVQDPFAAAWDKCLQAGLVNYEVEAVATSDVDQTKLWVMQSPKLVTALQDAATTAGNLNDAGARMSIQTLNDVVASCLRGMQPTTLEPFPKVEEAVIRVGVDYLNRGTISMNGMIYLIPEEHYKVWATRVQLRGKRTLEGHPRREKKTKSWVDSDSEDEDKEEEDLDLDELELALPAPETLLGYVTTGQYCYSEGQAYGIGCVSATGLARLIQSETRQRLTTASTKGSSTPIKTPKLMVLVRSIRSKASRLAKLQILS</sequence>
<accession>A0A9P3HAN9</accession>
<feature type="region of interest" description="Disordered" evidence="4">
    <location>
        <begin position="82"/>
        <end position="145"/>
    </location>
</feature>
<evidence type="ECO:0000313" key="9">
    <source>
        <dbReference type="Proteomes" id="UP000827284"/>
    </source>
</evidence>
<dbReference type="PANTHER" id="PTHR22731">
    <property type="entry name" value="RIBONUCLEASES P/MRP PROTEIN SUBUNIT POP1"/>
    <property type="match status" value="1"/>
</dbReference>